<organism evidence="2 3">
    <name type="scientific">Paramylibacter ulvae</name>
    <dbReference type="NCBI Taxonomy" id="1651968"/>
    <lineage>
        <taxon>Bacteria</taxon>
        <taxon>Pseudomonadati</taxon>
        <taxon>Pseudomonadota</taxon>
        <taxon>Alphaproteobacteria</taxon>
        <taxon>Rhodobacterales</taxon>
        <taxon>Paracoccaceae</taxon>
        <taxon>Paramylibacter</taxon>
    </lineage>
</organism>
<dbReference type="Pfam" id="PF14559">
    <property type="entry name" value="TPR_19"/>
    <property type="match status" value="1"/>
</dbReference>
<evidence type="ECO:0000313" key="3">
    <source>
        <dbReference type="Proteomes" id="UP000634455"/>
    </source>
</evidence>
<keyword evidence="1" id="KW-0802">TPR repeat</keyword>
<dbReference type="PANTHER" id="PTHR44809">
    <property type="match status" value="1"/>
</dbReference>
<evidence type="ECO:0000256" key="1">
    <source>
        <dbReference type="PROSITE-ProRule" id="PRU00339"/>
    </source>
</evidence>
<dbReference type="PANTHER" id="PTHR44809:SF1">
    <property type="entry name" value="PROTEIN O-MANNOSYL-TRANSFERASE TMTC1"/>
    <property type="match status" value="1"/>
</dbReference>
<sequence>MKPSELRQTAISQHSAKKYDLAKKSYARYLETSPHDHVMWSNLGALFRTTQQFDYAVIAHERALRGKHTAQILGNASNAYFDAGDPKQAVKLRKQLLKLEPDDPMNHAMLGKFYRGAGKYKDAQKILQSGVKKFPDHAELHIQLAMAHLSLGEYPQGFDEFEWRWQGDEISLPDFDFPIWRGQDLNGKTIVVTPEQGFGDTILMARFFAGLKARGAYVKFLCKPPLVRLLSRTAGIDAFVSKKSEIAGADYWVPMMDLPRYLGTTFDTVPAPATLHTPADSIARANAIIAPFGDQFKLGVLWSGSITYRANHKRSFDHHKFLELTDIENLQMFSLYKGPLHDDFIKDGANAFIVDAAGHDRDFADSAALIKQLDLVVTMDSAIAHVAGSLGVPVWNLLHSEAYWLYEPHPKETPWYPTMCLIRQKTAGDWDGVFKSLYKDIKQLVKKQS</sequence>
<dbReference type="EMBL" id="BMZF01000005">
    <property type="protein sequence ID" value="GHA54741.1"/>
    <property type="molecule type" value="Genomic_DNA"/>
</dbReference>
<dbReference type="InterPro" id="IPR011990">
    <property type="entry name" value="TPR-like_helical_dom_sf"/>
</dbReference>
<dbReference type="Pfam" id="PF01075">
    <property type="entry name" value="Glyco_transf_9"/>
    <property type="match status" value="1"/>
</dbReference>
<dbReference type="PROSITE" id="PS50005">
    <property type="entry name" value="TPR"/>
    <property type="match status" value="1"/>
</dbReference>
<dbReference type="Gene3D" id="1.25.40.10">
    <property type="entry name" value="Tetratricopeptide repeat domain"/>
    <property type="match status" value="2"/>
</dbReference>
<dbReference type="InterPro" id="IPR002201">
    <property type="entry name" value="Glyco_trans_9"/>
</dbReference>
<dbReference type="RefSeq" id="WP_189640650.1">
    <property type="nucleotide sequence ID" value="NZ_BMZF01000005.1"/>
</dbReference>
<dbReference type="InterPro" id="IPR052943">
    <property type="entry name" value="TMTC_O-mannosyl-trnsfr"/>
</dbReference>
<dbReference type="SUPFAM" id="SSF53756">
    <property type="entry name" value="UDP-Glycosyltransferase/glycogen phosphorylase"/>
    <property type="match status" value="1"/>
</dbReference>
<reference evidence="3" key="1">
    <citation type="journal article" date="2019" name="Int. J. Syst. Evol. Microbiol.">
        <title>The Global Catalogue of Microorganisms (GCM) 10K type strain sequencing project: providing services to taxonomists for standard genome sequencing and annotation.</title>
        <authorList>
            <consortium name="The Broad Institute Genomics Platform"/>
            <consortium name="The Broad Institute Genome Sequencing Center for Infectious Disease"/>
            <person name="Wu L."/>
            <person name="Ma J."/>
        </authorList>
    </citation>
    <scope>NUCLEOTIDE SEQUENCE [LARGE SCALE GENOMIC DNA]</scope>
    <source>
        <strain evidence="3">KCTC 32465</strain>
    </source>
</reference>
<evidence type="ECO:0008006" key="4">
    <source>
        <dbReference type="Google" id="ProtNLM"/>
    </source>
</evidence>
<dbReference type="SUPFAM" id="SSF48452">
    <property type="entry name" value="TPR-like"/>
    <property type="match status" value="1"/>
</dbReference>
<accession>A0ABQ3D2A1</accession>
<name>A0ABQ3D2A1_9RHOB</name>
<proteinExistence type="predicted"/>
<dbReference type="Proteomes" id="UP000634455">
    <property type="component" value="Unassembled WGS sequence"/>
</dbReference>
<dbReference type="Gene3D" id="3.40.50.2000">
    <property type="entry name" value="Glycogen Phosphorylase B"/>
    <property type="match status" value="1"/>
</dbReference>
<protein>
    <recommendedName>
        <fullName evidence="4">Tetratricopeptide repeat protein</fullName>
    </recommendedName>
</protein>
<comment type="caution">
    <text evidence="2">The sequence shown here is derived from an EMBL/GenBank/DDBJ whole genome shotgun (WGS) entry which is preliminary data.</text>
</comment>
<gene>
    <name evidence="2" type="ORF">GCM10008927_20680</name>
</gene>
<keyword evidence="3" id="KW-1185">Reference proteome</keyword>
<feature type="repeat" description="TPR" evidence="1">
    <location>
        <begin position="70"/>
        <end position="103"/>
    </location>
</feature>
<evidence type="ECO:0000313" key="2">
    <source>
        <dbReference type="EMBL" id="GHA54741.1"/>
    </source>
</evidence>
<dbReference type="InterPro" id="IPR019734">
    <property type="entry name" value="TPR_rpt"/>
</dbReference>
<dbReference type="SMART" id="SM00028">
    <property type="entry name" value="TPR"/>
    <property type="match status" value="4"/>
</dbReference>